<dbReference type="OrthoDB" id="307812at2157"/>
<sequence>MNRRRILFGLLGLGCLAVGTVARGIGPRTTALVSELGGDYVLVAALSGIALLAALPVVVSGRESELQQVETPDPEVPVRAPPAGRDFDETVRGWEYRTPVFGDSTRKRVKTRLRTAAVEAVMRERNCGRSRARRLVRRGEWTDDAEAASFLGSPNRSTLVTALSALPRRRTPAEFRARRAAEAVYAVDGGADR</sequence>
<dbReference type="Proteomes" id="UP000198902">
    <property type="component" value="Unassembled WGS sequence"/>
</dbReference>
<protein>
    <submittedName>
        <fullName evidence="2">Uncharacterized protein</fullName>
    </submittedName>
</protein>
<organism evidence="2 3">
    <name type="scientific">Haloferax massiliensis</name>
    <dbReference type="NCBI Taxonomy" id="1476858"/>
    <lineage>
        <taxon>Archaea</taxon>
        <taxon>Methanobacteriati</taxon>
        <taxon>Methanobacteriota</taxon>
        <taxon>Stenosarchaea group</taxon>
        <taxon>Halobacteria</taxon>
        <taxon>Halobacteriales</taxon>
        <taxon>Haloferacaceae</taxon>
        <taxon>Haloferax</taxon>
    </lineage>
</organism>
<dbReference type="RefSeq" id="WP_042666532.1">
    <property type="nucleotide sequence ID" value="NZ_CABLRR010000005.1"/>
</dbReference>
<name>A0A0D6JWF7_9EURY</name>
<proteinExistence type="predicted"/>
<evidence type="ECO:0000313" key="2">
    <source>
        <dbReference type="EMBL" id="CQR52972.1"/>
    </source>
</evidence>
<dbReference type="InterPro" id="IPR055693">
    <property type="entry name" value="DUF7269"/>
</dbReference>
<keyword evidence="1" id="KW-0472">Membrane</keyword>
<gene>
    <name evidence="2" type="ORF">BN996_03394</name>
</gene>
<keyword evidence="1" id="KW-1133">Transmembrane helix</keyword>
<accession>A0A0D6JWF7</accession>
<dbReference type="AlphaFoldDB" id="A0A0D6JWF7"/>
<keyword evidence="3" id="KW-1185">Reference proteome</keyword>
<dbReference type="EMBL" id="CSTE01000005">
    <property type="protein sequence ID" value="CQR52972.1"/>
    <property type="molecule type" value="Genomic_DNA"/>
</dbReference>
<keyword evidence="1" id="KW-0812">Transmembrane</keyword>
<dbReference type="Pfam" id="PF23933">
    <property type="entry name" value="DUF7269"/>
    <property type="match status" value="1"/>
</dbReference>
<feature type="transmembrane region" description="Helical" evidence="1">
    <location>
        <begin position="40"/>
        <end position="59"/>
    </location>
</feature>
<evidence type="ECO:0000256" key="1">
    <source>
        <dbReference type="SAM" id="Phobius"/>
    </source>
</evidence>
<reference evidence="3" key="1">
    <citation type="submission" date="2015-03" db="EMBL/GenBank/DDBJ databases">
        <authorList>
            <person name="Urmite Genomes"/>
        </authorList>
    </citation>
    <scope>NUCLEOTIDE SEQUENCE [LARGE SCALE GENOMIC DNA]</scope>
    <source>
        <strain evidence="3">Arc-Hr</strain>
    </source>
</reference>
<evidence type="ECO:0000313" key="3">
    <source>
        <dbReference type="Proteomes" id="UP000198902"/>
    </source>
</evidence>